<comment type="caution">
    <text evidence="4">The sequence shown here is derived from an EMBL/GenBank/DDBJ whole genome shotgun (WGS) entry which is preliminary data.</text>
</comment>
<feature type="compositionally biased region" description="Polar residues" evidence="1">
    <location>
        <begin position="1"/>
        <end position="13"/>
    </location>
</feature>
<dbReference type="Pfam" id="PF02517">
    <property type="entry name" value="Rce1-like"/>
    <property type="match status" value="1"/>
</dbReference>
<feature type="transmembrane region" description="Helical" evidence="2">
    <location>
        <begin position="33"/>
        <end position="57"/>
    </location>
</feature>
<dbReference type="GO" id="GO:0008237">
    <property type="term" value="F:metallopeptidase activity"/>
    <property type="evidence" value="ECO:0007669"/>
    <property type="project" value="UniProtKB-KW"/>
</dbReference>
<feature type="domain" description="CAAX prenyl protease 2/Lysostaphin resistance protein A-like" evidence="3">
    <location>
        <begin position="149"/>
        <end position="235"/>
    </location>
</feature>
<dbReference type="Proteomes" id="UP001476950">
    <property type="component" value="Unassembled WGS sequence"/>
</dbReference>
<feature type="region of interest" description="Disordered" evidence="1">
    <location>
        <begin position="1"/>
        <end position="28"/>
    </location>
</feature>
<accession>A0ABV0KTX5</accession>
<dbReference type="PANTHER" id="PTHR36435:SF1">
    <property type="entry name" value="CAAX AMINO TERMINAL PROTEASE FAMILY PROTEIN"/>
    <property type="match status" value="1"/>
</dbReference>
<proteinExistence type="predicted"/>
<evidence type="ECO:0000259" key="3">
    <source>
        <dbReference type="Pfam" id="PF02517"/>
    </source>
</evidence>
<keyword evidence="4" id="KW-0378">Hydrolase</keyword>
<feature type="transmembrane region" description="Helical" evidence="2">
    <location>
        <begin position="180"/>
        <end position="211"/>
    </location>
</feature>
<protein>
    <submittedName>
        <fullName evidence="4">CPBP family intramembrane metalloprotease</fullName>
    </submittedName>
</protein>
<evidence type="ECO:0000313" key="5">
    <source>
        <dbReference type="Proteomes" id="UP001476950"/>
    </source>
</evidence>
<dbReference type="PANTHER" id="PTHR36435">
    <property type="entry name" value="SLR1288 PROTEIN"/>
    <property type="match status" value="1"/>
</dbReference>
<keyword evidence="5" id="KW-1185">Reference proteome</keyword>
<evidence type="ECO:0000313" key="4">
    <source>
        <dbReference type="EMBL" id="MEP1062694.1"/>
    </source>
</evidence>
<keyword evidence="4" id="KW-0482">Metalloprotease</keyword>
<sequence>MSKVPSNSPQGQGKTFAAVSEQSSPNKPSRPGWLEIIVGLVVLGAIGIGGALLAGQFGLDPVVYGLVLAALSVIAPFAGFAAAALLRLRSWSTFGVRCTTARWLLIGAGAGVVAFVVRGFAAMAYTALTGDSSTPQEVYGDAGSGGALSLVLATLFIGLLVPLVEELLFRGVVTNALLRYGPFIGVVGSTLIFALAHGVNIVFAIALVFGLVSAELFRRSGSIWPGVIAHVINNLPTVFVLMLIRAA</sequence>
<keyword evidence="4" id="KW-0645">Protease</keyword>
<feature type="transmembrane region" description="Helical" evidence="2">
    <location>
        <begin position="223"/>
        <end position="244"/>
    </location>
</feature>
<keyword evidence="2" id="KW-1133">Transmembrane helix</keyword>
<reference evidence="4 5" key="1">
    <citation type="submission" date="2022-04" db="EMBL/GenBank/DDBJ databases">
        <title>Positive selection, recombination, and allopatry shape intraspecific diversity of widespread and dominant cyanobacteria.</title>
        <authorList>
            <person name="Wei J."/>
            <person name="Shu W."/>
            <person name="Hu C."/>
        </authorList>
    </citation>
    <scope>NUCLEOTIDE SEQUENCE [LARGE SCALE GENOMIC DNA]</scope>
    <source>
        <strain evidence="4 5">AS-A4</strain>
    </source>
</reference>
<keyword evidence="2" id="KW-0812">Transmembrane</keyword>
<evidence type="ECO:0000256" key="2">
    <source>
        <dbReference type="SAM" id="Phobius"/>
    </source>
</evidence>
<gene>
    <name evidence="4" type="ORF">NDI38_30430</name>
</gene>
<dbReference type="RefSeq" id="WP_190446097.1">
    <property type="nucleotide sequence ID" value="NZ_JAMPLM010000081.1"/>
</dbReference>
<dbReference type="InterPro" id="IPR003675">
    <property type="entry name" value="Rce1/LyrA-like_dom"/>
</dbReference>
<name>A0ABV0KTX5_9CYAN</name>
<evidence type="ECO:0000256" key="1">
    <source>
        <dbReference type="SAM" id="MobiDB-lite"/>
    </source>
</evidence>
<feature type="transmembrane region" description="Helical" evidence="2">
    <location>
        <begin position="63"/>
        <end position="88"/>
    </location>
</feature>
<dbReference type="InterPro" id="IPR052710">
    <property type="entry name" value="CAAX_protease"/>
</dbReference>
<organism evidence="4 5">
    <name type="scientific">Stenomitos frigidus AS-A4</name>
    <dbReference type="NCBI Taxonomy" id="2933935"/>
    <lineage>
        <taxon>Bacteria</taxon>
        <taxon>Bacillati</taxon>
        <taxon>Cyanobacteriota</taxon>
        <taxon>Cyanophyceae</taxon>
        <taxon>Leptolyngbyales</taxon>
        <taxon>Leptolyngbyaceae</taxon>
        <taxon>Stenomitos</taxon>
    </lineage>
</organism>
<feature type="transmembrane region" description="Helical" evidence="2">
    <location>
        <begin position="147"/>
        <end position="168"/>
    </location>
</feature>
<keyword evidence="2" id="KW-0472">Membrane</keyword>
<feature type="transmembrane region" description="Helical" evidence="2">
    <location>
        <begin position="100"/>
        <end position="127"/>
    </location>
</feature>
<dbReference type="EMBL" id="JAMPLM010000081">
    <property type="protein sequence ID" value="MEP1062694.1"/>
    <property type="molecule type" value="Genomic_DNA"/>
</dbReference>